<dbReference type="GO" id="GO:0003684">
    <property type="term" value="F:damaged DNA binding"/>
    <property type="evidence" value="ECO:0007669"/>
    <property type="project" value="TreeGrafter"/>
</dbReference>
<comment type="similarity">
    <text evidence="2">Belongs to the DNA repair metallo-beta-lactamase (DRMBL) family.</text>
</comment>
<keyword evidence="5" id="KW-0539">Nucleus</keyword>
<evidence type="ECO:0000256" key="2">
    <source>
        <dbReference type="ARBA" id="ARBA00010304"/>
    </source>
</evidence>
<reference evidence="8" key="2">
    <citation type="journal article" date="2022" name="Elife">
        <title>Obligate sexual reproduction of a homothallic fungus closely related to the Cryptococcus pathogenic species complex.</title>
        <authorList>
            <person name="Passer A.R."/>
            <person name="Clancey S.A."/>
            <person name="Shea T."/>
            <person name="David-Palma M."/>
            <person name="Averette A.F."/>
            <person name="Boekhout T."/>
            <person name="Porcel B.M."/>
            <person name="Nowrousian M."/>
            <person name="Cuomo C.A."/>
            <person name="Sun S."/>
            <person name="Heitman J."/>
            <person name="Coelho M.A."/>
        </authorList>
    </citation>
    <scope>NUCLEOTIDE SEQUENCE</scope>
    <source>
        <strain evidence="8">CBS 7841</strain>
    </source>
</reference>
<comment type="subcellular location">
    <subcellularLocation>
        <location evidence="1">Nucleus</location>
    </subcellularLocation>
</comment>
<feature type="region of interest" description="Disordered" evidence="6">
    <location>
        <begin position="158"/>
        <end position="237"/>
    </location>
</feature>
<dbReference type="KEGG" id="cdep:91089401"/>
<name>A0AAJ8JWV7_9TREE</name>
<feature type="compositionally biased region" description="Acidic residues" evidence="6">
    <location>
        <begin position="217"/>
        <end position="234"/>
    </location>
</feature>
<evidence type="ECO:0000313" key="9">
    <source>
        <dbReference type="Proteomes" id="UP000094043"/>
    </source>
</evidence>
<feature type="region of interest" description="Disordered" evidence="6">
    <location>
        <begin position="344"/>
        <end position="363"/>
    </location>
</feature>
<dbReference type="GO" id="GO:0035312">
    <property type="term" value="F:5'-3' DNA exonuclease activity"/>
    <property type="evidence" value="ECO:0007669"/>
    <property type="project" value="TreeGrafter"/>
</dbReference>
<reference evidence="8" key="1">
    <citation type="submission" date="2016-06" db="EMBL/GenBank/DDBJ databases">
        <authorList>
            <person name="Cuomo C."/>
            <person name="Litvintseva A."/>
            <person name="Heitman J."/>
            <person name="Chen Y."/>
            <person name="Sun S."/>
            <person name="Springer D."/>
            <person name="Dromer F."/>
            <person name="Young S."/>
            <person name="Zeng Q."/>
            <person name="Chapman S."/>
            <person name="Gujja S."/>
            <person name="Saif S."/>
            <person name="Birren B."/>
        </authorList>
    </citation>
    <scope>NUCLEOTIDE SEQUENCE</scope>
    <source>
        <strain evidence="8">CBS 7841</strain>
    </source>
</reference>
<protein>
    <recommendedName>
        <fullName evidence="7">DNA repair metallo-beta-lactamase domain-containing protein</fullName>
    </recommendedName>
</protein>
<evidence type="ECO:0000313" key="8">
    <source>
        <dbReference type="EMBL" id="WVN89962.1"/>
    </source>
</evidence>
<organism evidence="8 9">
    <name type="scientific">Cryptococcus depauperatus CBS 7841</name>
    <dbReference type="NCBI Taxonomy" id="1295531"/>
    <lineage>
        <taxon>Eukaryota</taxon>
        <taxon>Fungi</taxon>
        <taxon>Dikarya</taxon>
        <taxon>Basidiomycota</taxon>
        <taxon>Agaricomycotina</taxon>
        <taxon>Tremellomycetes</taxon>
        <taxon>Tremellales</taxon>
        <taxon>Cryptococcaceae</taxon>
        <taxon>Cryptococcus</taxon>
    </lineage>
</organism>
<evidence type="ECO:0000256" key="3">
    <source>
        <dbReference type="ARBA" id="ARBA00022763"/>
    </source>
</evidence>
<dbReference type="PANTHER" id="PTHR23240">
    <property type="entry name" value="DNA CROSS-LINK REPAIR PROTEIN PSO2/SNM1-RELATED"/>
    <property type="match status" value="1"/>
</dbReference>
<dbReference type="PANTHER" id="PTHR23240:SF6">
    <property type="entry name" value="DNA CROSS-LINK REPAIR 1A PROTEIN"/>
    <property type="match status" value="1"/>
</dbReference>
<dbReference type="GO" id="GO:0036297">
    <property type="term" value="P:interstrand cross-link repair"/>
    <property type="evidence" value="ECO:0007669"/>
    <property type="project" value="TreeGrafter"/>
</dbReference>
<dbReference type="Gene3D" id="3.40.50.12650">
    <property type="match status" value="1"/>
</dbReference>
<dbReference type="Proteomes" id="UP000094043">
    <property type="component" value="Chromosome 6"/>
</dbReference>
<feature type="compositionally biased region" description="Basic and acidic residues" evidence="6">
    <location>
        <begin position="348"/>
        <end position="362"/>
    </location>
</feature>
<evidence type="ECO:0000256" key="5">
    <source>
        <dbReference type="ARBA" id="ARBA00023242"/>
    </source>
</evidence>
<feature type="domain" description="DNA repair metallo-beta-lactamase" evidence="7">
    <location>
        <begin position="680"/>
        <end position="808"/>
    </location>
</feature>
<dbReference type="GO" id="GO:0006303">
    <property type="term" value="P:double-strand break repair via nonhomologous end joining"/>
    <property type="evidence" value="ECO:0007669"/>
    <property type="project" value="TreeGrafter"/>
</dbReference>
<keyword evidence="9" id="KW-1185">Reference proteome</keyword>
<evidence type="ECO:0000256" key="4">
    <source>
        <dbReference type="ARBA" id="ARBA00023204"/>
    </source>
</evidence>
<dbReference type="EMBL" id="CP143789">
    <property type="protein sequence ID" value="WVN89962.1"/>
    <property type="molecule type" value="Genomic_DNA"/>
</dbReference>
<sequence>MAPVTNKRQVGLQQGILLNFLKKETTTTFNAELRKVTNVGMKSKHVETALFNSKLSSLPEKSTMAKMSCNCDGKGKGKAPNGSINDPVVISDDDDIQPVLYSSSPKRRKIDTEIVDHTPSQLLNKATTTEYPSPFIGYPDYKAPLNWPQVINTASTDDALDEEKYSDEDNMRTQDPEEDEIEDDSGVEMDELSFLPLQRPTPVRDEYQRKSSLNESGWEEPEDEGMGMENEDYDERPSSLVKIPPVKREHNSASARSEKVEVCFVCGMPLKDKTSDIIQHHINQCLDTSTATASLFGDCSSEMKYKAARSIPYYRFSTPPSPPSISESSARGPDAFSLLMSGHKERKQWKDAEDDLRKDGKRTTGRRKAPFYKVMTGMPVAVDAFRYGKIPGVTAYLLTHAHSDHYTNLSKSWNNGRIYCSQTTANLIIHKLEVNPKWVHGLPNDVAFEMPHTGGVMVTPIEANHCPGSSIFLFEGPQTVNAGDSGFASPYVGSKKIFRYLHCGDFRANPKMILHPAIARAPIDTCYLDTTYLNPKYCFPPQPLVINACASLARRMTIGIAPDAPSLAEVQSGLASGLNKADKVKAKNEDGSELEIKTETREDKGKYVMSEWLVKKEEGMKTEIDKKLNEAEKKKSRTLVVIGTYSIGKERIVKAVARALNTKIYCDQRKRGILLCQTDPELHQMLSSDPFESQVHLLPLGNIQLEKLHPYLTSLHPHFDRVLAFRPTGWSYSPPAGADMMPDVNTVIRRDQARKFTDADLKTMRGSCPQFMLYGIPYSEHSSFFELTCFALSLPGSDVKLIATVNVGNEKSRGKMKRWFEKWLVEKAKRKEKGLSAVIEFRDETYW</sequence>
<dbReference type="RefSeq" id="XP_066070662.1">
    <property type="nucleotide sequence ID" value="XM_066214565.1"/>
</dbReference>
<evidence type="ECO:0000259" key="7">
    <source>
        <dbReference type="Pfam" id="PF07522"/>
    </source>
</evidence>
<gene>
    <name evidence="8" type="ORF">L203_105192</name>
</gene>
<evidence type="ECO:0000256" key="1">
    <source>
        <dbReference type="ARBA" id="ARBA00004123"/>
    </source>
</evidence>
<dbReference type="GO" id="GO:0005634">
    <property type="term" value="C:nucleus"/>
    <property type="evidence" value="ECO:0007669"/>
    <property type="project" value="UniProtKB-SubCell"/>
</dbReference>
<dbReference type="InterPro" id="IPR036866">
    <property type="entry name" value="RibonucZ/Hydroxyglut_hydro"/>
</dbReference>
<dbReference type="Pfam" id="PF07522">
    <property type="entry name" value="DRMBL"/>
    <property type="match status" value="1"/>
</dbReference>
<dbReference type="FunFam" id="3.40.50.12650:FF:000007">
    <property type="entry name" value="DNA cross-link repair 1A protein, variant"/>
    <property type="match status" value="1"/>
</dbReference>
<reference evidence="8" key="3">
    <citation type="submission" date="2024-01" db="EMBL/GenBank/DDBJ databases">
        <authorList>
            <person name="Coelho M.A."/>
            <person name="David-Palma M."/>
            <person name="Shea T."/>
            <person name="Sun S."/>
            <person name="Cuomo C.A."/>
            <person name="Heitman J."/>
        </authorList>
    </citation>
    <scope>NUCLEOTIDE SEQUENCE</scope>
    <source>
        <strain evidence="8">CBS 7841</strain>
    </source>
</reference>
<keyword evidence="4" id="KW-0234">DNA repair</keyword>
<dbReference type="GeneID" id="91089401"/>
<accession>A0AAJ8JWV7</accession>
<dbReference type="InterPro" id="IPR011084">
    <property type="entry name" value="DRMBL"/>
</dbReference>
<dbReference type="AlphaFoldDB" id="A0AAJ8JWV7"/>
<dbReference type="SUPFAM" id="SSF56281">
    <property type="entry name" value="Metallo-hydrolase/oxidoreductase"/>
    <property type="match status" value="1"/>
</dbReference>
<proteinExistence type="inferred from homology"/>
<evidence type="ECO:0000256" key="6">
    <source>
        <dbReference type="SAM" id="MobiDB-lite"/>
    </source>
</evidence>
<keyword evidence="3" id="KW-0227">DNA damage</keyword>
<feature type="compositionally biased region" description="Acidic residues" evidence="6">
    <location>
        <begin position="176"/>
        <end position="191"/>
    </location>
</feature>
<dbReference type="CDD" id="cd16273">
    <property type="entry name" value="SNM1A-1C-like_MBL-fold"/>
    <property type="match status" value="1"/>
</dbReference>
<dbReference type="Gene3D" id="3.60.15.10">
    <property type="entry name" value="Ribonuclease Z/Hydroxyacylglutathione hydrolase-like"/>
    <property type="match status" value="1"/>
</dbReference>